<accession>A0A562Q0W3</accession>
<dbReference type="Pfam" id="PF03929">
    <property type="entry name" value="PepSY_TM"/>
    <property type="match status" value="1"/>
</dbReference>
<reference evidence="2 5" key="3">
    <citation type="submission" date="2019-12" db="EMBL/GenBank/DDBJ databases">
        <title>Draft Genome Sequences of Six Type Strains of the Genus Massilia.</title>
        <authorList>
            <person name="Miess H."/>
            <person name="Frediansyah A."/>
            <person name="Goeker M."/>
            <person name="Gross H."/>
        </authorList>
    </citation>
    <scope>NUCLEOTIDE SEQUENCE [LARGE SCALE GENOMIC DNA]</scope>
    <source>
        <strain evidence="2 5">DSM 26639</strain>
    </source>
</reference>
<sequence length="513" mass="56396">MENTFRQSMAWLHTWAGVVLGSVLFAVFWMGTLSVFDREIDRWMMPATRLPAATEPVSLDRVAQLVAPAVPQRASQWRVDLPTERVPVLRFTYKAGKDEVPVRQIDPERMAFVPDPGTKGGSGFIFPFHYGLHLKWNAIGSWIVGACAMGMLVLLVTGVIVHRKIFAQFFTFRPHKRLQRASLDLHNLSGVLALPFHFTMTLSGLIIFFSIFFPQAHVGVYGDGKDGKAAFTEEAYGKYARPKAKAPGTLASLDAMAAQAERLWGGGKPYFVRVWHPGDANSYVELRRSYARDVTMNLDQIYFDGATGAVLKRFEATPVMTAQRFISGIHFIQFQHWPLRWLYFAGGLTGCLLIATGFLFWLEGRRARHTQRRLAGVRVVEGLTIGSVTGIVIATLAFFAANRLLPADAAFAGAERAALEMWVFYLTWLGTFAHAWLRPAGAWRAQALAIAVLALACVLLDAATTGAHMLHPAAAGMDALLVALAALAGAAARRLAGQPLRRPAPAPALERQA</sequence>
<keyword evidence="1" id="KW-0472">Membrane</keyword>
<keyword evidence="5" id="KW-1185">Reference proteome</keyword>
<dbReference type="RefSeq" id="WP_145873944.1">
    <property type="nucleotide sequence ID" value="NZ_CP046904.1"/>
</dbReference>
<evidence type="ECO:0000256" key="1">
    <source>
        <dbReference type="SAM" id="Phobius"/>
    </source>
</evidence>
<dbReference type="PANTHER" id="PTHR34219">
    <property type="entry name" value="IRON-REGULATED INNER MEMBRANE PROTEIN-RELATED"/>
    <property type="match status" value="1"/>
</dbReference>
<reference evidence="3 4" key="1">
    <citation type="journal article" date="2015" name="Stand. Genomic Sci.">
        <title>Genomic Encyclopedia of Bacterial and Archaeal Type Strains, Phase III: the genomes of soil and plant-associated and newly described type strains.</title>
        <authorList>
            <person name="Whitman W.B."/>
            <person name="Woyke T."/>
            <person name="Klenk H.P."/>
            <person name="Zhou Y."/>
            <person name="Lilburn T.G."/>
            <person name="Beck B.J."/>
            <person name="De Vos P."/>
            <person name="Vandamme P."/>
            <person name="Eisen J.A."/>
            <person name="Garrity G."/>
            <person name="Hugenholtz P."/>
            <person name="Kyrpides N.C."/>
        </authorList>
    </citation>
    <scope>NUCLEOTIDE SEQUENCE [LARGE SCALE GENOMIC DNA]</scope>
    <source>
        <strain evidence="3 4">CGMCC 1.10685</strain>
    </source>
</reference>
<gene>
    <name evidence="2" type="ORF">GO485_03190</name>
    <name evidence="3" type="ORF">IP92_01560</name>
</gene>
<protein>
    <submittedName>
        <fullName evidence="2">PepSY domain-containing protein</fullName>
    </submittedName>
    <submittedName>
        <fullName evidence="3">Putative iron-regulated membrane protein</fullName>
    </submittedName>
</protein>
<evidence type="ECO:0000313" key="2">
    <source>
        <dbReference type="EMBL" id="QGZ38148.1"/>
    </source>
</evidence>
<keyword evidence="1" id="KW-0812">Transmembrane</keyword>
<reference evidence="3" key="2">
    <citation type="submission" date="2019-07" db="EMBL/GenBank/DDBJ databases">
        <authorList>
            <person name="Whitman W."/>
            <person name="Huntemann M."/>
            <person name="Clum A."/>
            <person name="Pillay M."/>
            <person name="Palaniappan K."/>
            <person name="Varghese N."/>
            <person name="Mikhailova N."/>
            <person name="Stamatis D."/>
            <person name="Reddy T."/>
            <person name="Daum C."/>
            <person name="Shapiro N."/>
            <person name="Ivanova N."/>
            <person name="Kyrpides N."/>
            <person name="Woyke T."/>
        </authorList>
    </citation>
    <scope>NUCLEOTIDE SEQUENCE</scope>
    <source>
        <strain evidence="3">CGMCC 1.10685</strain>
    </source>
</reference>
<evidence type="ECO:0000313" key="5">
    <source>
        <dbReference type="Proteomes" id="UP000437862"/>
    </source>
</evidence>
<feature type="transmembrane region" description="Helical" evidence="1">
    <location>
        <begin position="449"/>
        <end position="467"/>
    </location>
</feature>
<dbReference type="Proteomes" id="UP000315112">
    <property type="component" value="Unassembled WGS sequence"/>
</dbReference>
<feature type="transmembrane region" description="Helical" evidence="1">
    <location>
        <begin position="12"/>
        <end position="36"/>
    </location>
</feature>
<feature type="transmembrane region" description="Helical" evidence="1">
    <location>
        <begin position="383"/>
        <end position="401"/>
    </location>
</feature>
<dbReference type="AlphaFoldDB" id="A0A562Q0W3"/>
<dbReference type="OrthoDB" id="9776609at2"/>
<dbReference type="EMBL" id="CP046904">
    <property type="protein sequence ID" value="QGZ38148.1"/>
    <property type="molecule type" value="Genomic_DNA"/>
</dbReference>
<keyword evidence="1" id="KW-1133">Transmembrane helix</keyword>
<feature type="transmembrane region" description="Helical" evidence="1">
    <location>
        <begin position="139"/>
        <end position="162"/>
    </location>
</feature>
<organism evidence="3 4">
    <name type="scientific">Pseudoduganella flava</name>
    <dbReference type="NCBI Taxonomy" id="871742"/>
    <lineage>
        <taxon>Bacteria</taxon>
        <taxon>Pseudomonadati</taxon>
        <taxon>Pseudomonadota</taxon>
        <taxon>Betaproteobacteria</taxon>
        <taxon>Burkholderiales</taxon>
        <taxon>Oxalobacteraceae</taxon>
        <taxon>Telluria group</taxon>
        <taxon>Pseudoduganella</taxon>
    </lineage>
</organism>
<evidence type="ECO:0000313" key="3">
    <source>
        <dbReference type="EMBL" id="TWI50331.1"/>
    </source>
</evidence>
<dbReference type="EMBL" id="VLKW01000002">
    <property type="protein sequence ID" value="TWI50331.1"/>
    <property type="molecule type" value="Genomic_DNA"/>
</dbReference>
<evidence type="ECO:0000313" key="4">
    <source>
        <dbReference type="Proteomes" id="UP000315112"/>
    </source>
</evidence>
<feature type="transmembrane region" description="Helical" evidence="1">
    <location>
        <begin position="341"/>
        <end position="362"/>
    </location>
</feature>
<dbReference type="Proteomes" id="UP000437862">
    <property type="component" value="Chromosome"/>
</dbReference>
<feature type="transmembrane region" description="Helical" evidence="1">
    <location>
        <begin position="473"/>
        <end position="492"/>
    </location>
</feature>
<dbReference type="InterPro" id="IPR005625">
    <property type="entry name" value="PepSY-ass_TM"/>
</dbReference>
<feature type="transmembrane region" description="Helical" evidence="1">
    <location>
        <begin position="183"/>
        <end position="213"/>
    </location>
</feature>
<dbReference type="PANTHER" id="PTHR34219:SF4">
    <property type="entry name" value="PEPSY DOMAIN-CONTAINING PROTEIN"/>
    <property type="match status" value="1"/>
</dbReference>
<feature type="transmembrane region" description="Helical" evidence="1">
    <location>
        <begin position="421"/>
        <end position="437"/>
    </location>
</feature>
<name>A0A562Q0W3_9BURK</name>
<proteinExistence type="predicted"/>